<dbReference type="PROSITE" id="PS50011">
    <property type="entry name" value="PROTEIN_KINASE_DOM"/>
    <property type="match status" value="1"/>
</dbReference>
<evidence type="ECO:0000259" key="7">
    <source>
        <dbReference type="PROSITE" id="PS50011"/>
    </source>
</evidence>
<dbReference type="GO" id="GO:0005886">
    <property type="term" value="C:plasma membrane"/>
    <property type="evidence" value="ECO:0007669"/>
    <property type="project" value="TreeGrafter"/>
</dbReference>
<proteinExistence type="predicted"/>
<keyword evidence="1" id="KW-0723">Serine/threonine-protein kinase</keyword>
<evidence type="ECO:0000256" key="2">
    <source>
        <dbReference type="ARBA" id="ARBA00022679"/>
    </source>
</evidence>
<organism evidence="8 9">
    <name type="scientific">Mucuna pruriens</name>
    <name type="common">Velvet bean</name>
    <name type="synonym">Dolichos pruriens</name>
    <dbReference type="NCBI Taxonomy" id="157652"/>
    <lineage>
        <taxon>Eukaryota</taxon>
        <taxon>Viridiplantae</taxon>
        <taxon>Streptophyta</taxon>
        <taxon>Embryophyta</taxon>
        <taxon>Tracheophyta</taxon>
        <taxon>Spermatophyta</taxon>
        <taxon>Magnoliopsida</taxon>
        <taxon>eudicotyledons</taxon>
        <taxon>Gunneridae</taxon>
        <taxon>Pentapetalae</taxon>
        <taxon>rosids</taxon>
        <taxon>fabids</taxon>
        <taxon>Fabales</taxon>
        <taxon>Fabaceae</taxon>
        <taxon>Papilionoideae</taxon>
        <taxon>50 kb inversion clade</taxon>
        <taxon>NPAAA clade</taxon>
        <taxon>indigoferoid/millettioid clade</taxon>
        <taxon>Phaseoleae</taxon>
        <taxon>Mucuna</taxon>
    </lineage>
</organism>
<dbReference type="AlphaFoldDB" id="A0A371E6S0"/>
<dbReference type="Gene3D" id="1.10.510.10">
    <property type="entry name" value="Transferase(Phosphotransferase) domain 1"/>
    <property type="match status" value="1"/>
</dbReference>
<dbReference type="EMBL" id="QJKJ01015973">
    <property type="protein sequence ID" value="RDX61709.1"/>
    <property type="molecule type" value="Genomic_DNA"/>
</dbReference>
<evidence type="ECO:0000256" key="3">
    <source>
        <dbReference type="ARBA" id="ARBA00022741"/>
    </source>
</evidence>
<gene>
    <name evidence="8" type="primary">CRK10</name>
    <name evidence="8" type="ORF">CR513_60041</name>
</gene>
<accession>A0A371E6S0</accession>
<dbReference type="GO" id="GO:0042742">
    <property type="term" value="P:defense response to bacterium"/>
    <property type="evidence" value="ECO:0007669"/>
    <property type="project" value="TreeGrafter"/>
</dbReference>
<dbReference type="Pfam" id="PF07714">
    <property type="entry name" value="PK_Tyr_Ser-Thr"/>
    <property type="match status" value="1"/>
</dbReference>
<dbReference type="SUPFAM" id="SSF56112">
    <property type="entry name" value="Protein kinase-like (PK-like)"/>
    <property type="match status" value="1"/>
</dbReference>
<reference evidence="8" key="1">
    <citation type="submission" date="2018-05" db="EMBL/GenBank/DDBJ databases">
        <title>Draft genome of Mucuna pruriens seed.</title>
        <authorList>
            <person name="Nnadi N.E."/>
            <person name="Vos R."/>
            <person name="Hasami M.H."/>
            <person name="Devisetty U.K."/>
            <person name="Aguiy J.C."/>
        </authorList>
    </citation>
    <scope>NUCLEOTIDE SEQUENCE [LARGE SCALE GENOMIC DNA]</scope>
    <source>
        <strain evidence="8">JCA_2017</strain>
    </source>
</reference>
<keyword evidence="2" id="KW-0808">Transferase</keyword>
<dbReference type="InterPro" id="IPR011009">
    <property type="entry name" value="Kinase-like_dom_sf"/>
</dbReference>
<keyword evidence="9" id="KW-1185">Reference proteome</keyword>
<feature type="compositionally biased region" description="Basic and acidic residues" evidence="6">
    <location>
        <begin position="123"/>
        <end position="136"/>
    </location>
</feature>
<keyword evidence="4" id="KW-0418">Kinase</keyword>
<evidence type="ECO:0000256" key="6">
    <source>
        <dbReference type="SAM" id="MobiDB-lite"/>
    </source>
</evidence>
<evidence type="ECO:0000313" key="8">
    <source>
        <dbReference type="EMBL" id="RDX61709.1"/>
    </source>
</evidence>
<keyword evidence="3" id="KW-0547">Nucleotide-binding</keyword>
<protein>
    <submittedName>
        <fullName evidence="8">Cysteine-rich receptor-like protein kinase 10</fullName>
    </submittedName>
</protein>
<feature type="domain" description="Protein kinase" evidence="7">
    <location>
        <begin position="1"/>
        <end position="106"/>
    </location>
</feature>
<evidence type="ECO:0000256" key="4">
    <source>
        <dbReference type="ARBA" id="ARBA00022777"/>
    </source>
</evidence>
<dbReference type="Proteomes" id="UP000257109">
    <property type="component" value="Unassembled WGS sequence"/>
</dbReference>
<feature type="non-terminal residue" evidence="8">
    <location>
        <position position="1"/>
    </location>
</feature>
<dbReference type="InterPro" id="IPR000719">
    <property type="entry name" value="Prot_kinase_dom"/>
</dbReference>
<name>A0A371E6S0_MUCPR</name>
<dbReference type="InterPro" id="IPR001245">
    <property type="entry name" value="Ser-Thr/Tyr_kinase_cat_dom"/>
</dbReference>
<comment type="caution">
    <text evidence="8">The sequence shown here is derived from an EMBL/GenBank/DDBJ whole genome shotgun (WGS) entry which is preliminary data.</text>
</comment>
<sequence>MSPEYAMHGKFSAKSDAFSFGVLVLEILSGKKNTNYQSHQDHDLLSFAWKNWTNQTPFLILDPKLRGSYSRIEVRRCIHIALLCVQENPVDRPSMSTILLALNSYSATLALPRQPASLPRGRATPDRLKHQLDSDRSTSSTVPFSTNDSLITQVYPR</sequence>
<keyword evidence="5" id="KW-0067">ATP-binding</keyword>
<dbReference type="GO" id="GO:0004674">
    <property type="term" value="F:protein serine/threonine kinase activity"/>
    <property type="evidence" value="ECO:0007669"/>
    <property type="project" value="UniProtKB-KW"/>
</dbReference>
<evidence type="ECO:0000256" key="5">
    <source>
        <dbReference type="ARBA" id="ARBA00022840"/>
    </source>
</evidence>
<evidence type="ECO:0000313" key="9">
    <source>
        <dbReference type="Proteomes" id="UP000257109"/>
    </source>
</evidence>
<dbReference type="OrthoDB" id="4062651at2759"/>
<dbReference type="GO" id="GO:0005524">
    <property type="term" value="F:ATP binding"/>
    <property type="evidence" value="ECO:0007669"/>
    <property type="project" value="UniProtKB-KW"/>
</dbReference>
<feature type="region of interest" description="Disordered" evidence="6">
    <location>
        <begin position="115"/>
        <end position="145"/>
    </location>
</feature>
<dbReference type="PANTHER" id="PTHR27002">
    <property type="entry name" value="RECEPTOR-LIKE SERINE/THREONINE-PROTEIN KINASE SD1-8"/>
    <property type="match status" value="1"/>
</dbReference>
<evidence type="ECO:0000256" key="1">
    <source>
        <dbReference type="ARBA" id="ARBA00022527"/>
    </source>
</evidence>
<dbReference type="PANTHER" id="PTHR27002:SF729">
    <property type="entry name" value="CYSTEINE-RICH RECEPTOR-KINASE-LIKE PROTEIN"/>
    <property type="match status" value="1"/>
</dbReference>